<evidence type="ECO:0000256" key="1">
    <source>
        <dbReference type="SAM" id="MobiDB-lite"/>
    </source>
</evidence>
<accession>A0A6J5N9I0</accession>
<proteinExistence type="predicted"/>
<feature type="compositionally biased region" description="Basic and acidic residues" evidence="1">
    <location>
        <begin position="24"/>
        <end position="47"/>
    </location>
</feature>
<reference evidence="2" key="1">
    <citation type="submission" date="2020-04" db="EMBL/GenBank/DDBJ databases">
        <authorList>
            <person name="Chiriac C."/>
            <person name="Salcher M."/>
            <person name="Ghai R."/>
            <person name="Kavagutti S V."/>
        </authorList>
    </citation>
    <scope>NUCLEOTIDE SEQUENCE</scope>
</reference>
<protein>
    <recommendedName>
        <fullName evidence="3">Scaffolding protein</fullName>
    </recommendedName>
</protein>
<dbReference type="EMBL" id="LR796582">
    <property type="protein sequence ID" value="CAB4152279.1"/>
    <property type="molecule type" value="Genomic_DNA"/>
</dbReference>
<evidence type="ECO:0008006" key="3">
    <source>
        <dbReference type="Google" id="ProtNLM"/>
    </source>
</evidence>
<feature type="compositionally biased region" description="Basic and acidic residues" evidence="1">
    <location>
        <begin position="91"/>
        <end position="132"/>
    </location>
</feature>
<sequence length="319" mass="36004">MSITIESTTDSKKEVLAAIGGLESKQEEVSEEKAASEVEETSDKITEDSEASETESDEDEVSESDKDDETEESESDEKDKSKPKKKGGFQKRIDRFKKQLSEKDQEIEFLRRDREALRAGNPNKDDLPKNEPAKGIIDISAKPKSSDFQTHEEYVEALTDWKVETKEKEREQKLKEAKVKTEYQKSVESFQSKVKSFEKEVPDFQEVLADVDDIPLSFGVQDAILTSDIGPQLMYEIAKDRKELERINSLSATAAAREIGKLEARLAKSESKEETIQKITKAPPPIAPVGSKSSGKSQKSPDDMDFKEYKAWRQQQKGL</sequence>
<feature type="compositionally biased region" description="Basic and acidic residues" evidence="1">
    <location>
        <begin position="266"/>
        <end position="276"/>
    </location>
</feature>
<gene>
    <name evidence="2" type="ORF">UFOVP610_3</name>
</gene>
<feature type="compositionally biased region" description="Acidic residues" evidence="1">
    <location>
        <begin position="48"/>
        <end position="76"/>
    </location>
</feature>
<feature type="region of interest" description="Disordered" evidence="1">
    <location>
        <begin position="1"/>
        <end position="136"/>
    </location>
</feature>
<feature type="compositionally biased region" description="Basic and acidic residues" evidence="1">
    <location>
        <begin position="299"/>
        <end position="311"/>
    </location>
</feature>
<organism evidence="2">
    <name type="scientific">uncultured Caudovirales phage</name>
    <dbReference type="NCBI Taxonomy" id="2100421"/>
    <lineage>
        <taxon>Viruses</taxon>
        <taxon>Duplodnaviria</taxon>
        <taxon>Heunggongvirae</taxon>
        <taxon>Uroviricota</taxon>
        <taxon>Caudoviricetes</taxon>
        <taxon>Peduoviridae</taxon>
        <taxon>Maltschvirus</taxon>
        <taxon>Maltschvirus maltsch</taxon>
    </lineage>
</organism>
<name>A0A6J5N9I0_9CAUD</name>
<evidence type="ECO:0000313" key="2">
    <source>
        <dbReference type="EMBL" id="CAB4152279.1"/>
    </source>
</evidence>
<feature type="region of interest" description="Disordered" evidence="1">
    <location>
        <begin position="266"/>
        <end position="319"/>
    </location>
</feature>